<comment type="caution">
    <text evidence="2">The sequence shown here is derived from an EMBL/GenBank/DDBJ whole genome shotgun (WGS) entry which is preliminary data.</text>
</comment>
<dbReference type="Proteomes" id="UP000245293">
    <property type="component" value="Unassembled WGS sequence"/>
</dbReference>
<dbReference type="EMBL" id="QETF01000001">
    <property type="protein sequence ID" value="PWG18707.1"/>
    <property type="molecule type" value="Genomic_DNA"/>
</dbReference>
<name>A0A2V1PC22_9RHOB</name>
<keyword evidence="2" id="KW-0808">Transferase</keyword>
<reference evidence="3" key="1">
    <citation type="submission" date="2018-05" db="EMBL/GenBank/DDBJ databases">
        <authorList>
            <person name="Du Z."/>
            <person name="Wang X."/>
        </authorList>
    </citation>
    <scope>NUCLEOTIDE SEQUENCE [LARGE SCALE GENOMIC DNA]</scope>
    <source>
        <strain evidence="3">WDS4C29</strain>
    </source>
</reference>
<evidence type="ECO:0000313" key="3">
    <source>
        <dbReference type="Proteomes" id="UP000245293"/>
    </source>
</evidence>
<evidence type="ECO:0000313" key="2">
    <source>
        <dbReference type="EMBL" id="PWG18707.1"/>
    </source>
</evidence>
<feature type="domain" description="Putative acyltransferase ACT14924-like acyltransferase" evidence="1">
    <location>
        <begin position="44"/>
        <end position="189"/>
    </location>
</feature>
<dbReference type="CDD" id="cd07986">
    <property type="entry name" value="LPLAT_ACT14924-like"/>
    <property type="match status" value="1"/>
</dbReference>
<protein>
    <submittedName>
        <fullName evidence="2">Acyltransferase</fullName>
    </submittedName>
</protein>
<proteinExistence type="predicted"/>
<dbReference type="OrthoDB" id="1113830at2"/>
<organism evidence="2 3">
    <name type="scientific">Salibaculum griseiflavum</name>
    <dbReference type="NCBI Taxonomy" id="1914409"/>
    <lineage>
        <taxon>Bacteria</taxon>
        <taxon>Pseudomonadati</taxon>
        <taxon>Pseudomonadota</taxon>
        <taxon>Alphaproteobacteria</taxon>
        <taxon>Rhodobacterales</taxon>
        <taxon>Roseobacteraceae</taxon>
        <taxon>Salibaculum</taxon>
    </lineage>
</organism>
<accession>A0A2V1PC22</accession>
<keyword evidence="2" id="KW-0012">Acyltransferase</keyword>
<sequence>MEWCTGKIEVIRRIRRFESRDIPKGQAFWPATMEIMGIDIQTPEHQLDRIPESGPVILVANHPHGLIDGMVLADVVGRRRNDYRILTRALLTGIDESAASYMIPVPFPHEADAQKQMIEMRAKAMDHLDKDGLIALFPSGVVAQAETMFGPAIEAEWNVFTAKMIRRSGATVVPCYFPGSNSRAYQIAANVSPILRQGLLIHEVVHAFDKPQAPVIGKPISPEMAAEKGRDPRGFMSWLRQHTIALGEDPDRDPAA</sequence>
<dbReference type="InterPro" id="IPR045746">
    <property type="entry name" value="ACT14924-like_Acyltransf_dom"/>
</dbReference>
<dbReference type="GO" id="GO:0016746">
    <property type="term" value="F:acyltransferase activity"/>
    <property type="evidence" value="ECO:0007669"/>
    <property type="project" value="UniProtKB-KW"/>
</dbReference>
<dbReference type="Pfam" id="PF19576">
    <property type="entry name" value="Acyltransf_2"/>
    <property type="match status" value="1"/>
</dbReference>
<evidence type="ECO:0000259" key="1">
    <source>
        <dbReference type="Pfam" id="PF19576"/>
    </source>
</evidence>
<dbReference type="AlphaFoldDB" id="A0A2V1PC22"/>
<keyword evidence="3" id="KW-1185">Reference proteome</keyword>
<dbReference type="SUPFAM" id="SSF69593">
    <property type="entry name" value="Glycerol-3-phosphate (1)-acyltransferase"/>
    <property type="match status" value="1"/>
</dbReference>
<gene>
    <name evidence="2" type="ORF">DFK10_01005</name>
</gene>